<comment type="caution">
    <text evidence="1">The sequence shown here is derived from an EMBL/GenBank/DDBJ whole genome shotgun (WGS) entry which is preliminary data.</text>
</comment>
<sequence length="124" mass="14762">MNDRLEHLERLKSTEGLFYVIFNDYMALQLDKMNPGESIELFNKLHDSFDYNFYFRAFNEHLDFVWFYGDIYISDKKNNNERVVYLSSGIRKKIPISNPVIKFVSDLSMPGGMRYIRVEEEPDA</sequence>
<dbReference type="EMBL" id="DSBT01000016">
    <property type="protein sequence ID" value="HDP76667.1"/>
    <property type="molecule type" value="Genomic_DNA"/>
</dbReference>
<proteinExistence type="predicted"/>
<name>A0A7C1H619_9BACT</name>
<dbReference type="AlphaFoldDB" id="A0A7C1H619"/>
<dbReference type="Proteomes" id="UP000886198">
    <property type="component" value="Unassembled WGS sequence"/>
</dbReference>
<protein>
    <submittedName>
        <fullName evidence="1">Uncharacterized protein</fullName>
    </submittedName>
</protein>
<accession>A0A7C1H619</accession>
<evidence type="ECO:0000313" key="1">
    <source>
        <dbReference type="EMBL" id="HDP76667.1"/>
    </source>
</evidence>
<reference evidence="1" key="1">
    <citation type="journal article" date="2020" name="mSystems">
        <title>Genome- and Community-Level Interaction Insights into Carbon Utilization and Element Cycling Functions of Hydrothermarchaeota in Hydrothermal Sediment.</title>
        <authorList>
            <person name="Zhou Z."/>
            <person name="Liu Y."/>
            <person name="Xu W."/>
            <person name="Pan J."/>
            <person name="Luo Z.H."/>
            <person name="Li M."/>
        </authorList>
    </citation>
    <scope>NUCLEOTIDE SEQUENCE [LARGE SCALE GENOMIC DNA]</scope>
    <source>
        <strain evidence="1">SpSt-1179</strain>
    </source>
</reference>
<organism evidence="1">
    <name type="scientific">Mesotoga infera</name>
    <dbReference type="NCBI Taxonomy" id="1236046"/>
    <lineage>
        <taxon>Bacteria</taxon>
        <taxon>Thermotogati</taxon>
        <taxon>Thermotogota</taxon>
        <taxon>Thermotogae</taxon>
        <taxon>Kosmotogales</taxon>
        <taxon>Kosmotogaceae</taxon>
        <taxon>Mesotoga</taxon>
    </lineage>
</organism>
<gene>
    <name evidence="1" type="ORF">ENN47_00480</name>
</gene>